<feature type="non-terminal residue" evidence="1">
    <location>
        <position position="1"/>
    </location>
</feature>
<dbReference type="EMBL" id="GAKP01003582">
    <property type="protein sequence ID" value="JAC55370.1"/>
    <property type="molecule type" value="Transcribed_RNA"/>
</dbReference>
<evidence type="ECO:0000313" key="1">
    <source>
        <dbReference type="EMBL" id="JAC55370.1"/>
    </source>
</evidence>
<sequence>FFVLHQFTSFIISINKNLNTFLLTNLGSGGLIIRQLLASGSGSNIGGLLGHSNSLNGGISGVLTNTLDFLADLLEPTGLGLSGENGDHHGQEDEDFIEVHVDLNFSAL</sequence>
<organism evidence="1">
    <name type="scientific">Bactrocera dorsalis</name>
    <name type="common">Oriental fruit fly</name>
    <name type="synonym">Dacus dorsalis</name>
    <dbReference type="NCBI Taxonomy" id="27457"/>
    <lineage>
        <taxon>Eukaryota</taxon>
        <taxon>Metazoa</taxon>
        <taxon>Ecdysozoa</taxon>
        <taxon>Arthropoda</taxon>
        <taxon>Hexapoda</taxon>
        <taxon>Insecta</taxon>
        <taxon>Pterygota</taxon>
        <taxon>Neoptera</taxon>
        <taxon>Endopterygota</taxon>
        <taxon>Diptera</taxon>
        <taxon>Brachycera</taxon>
        <taxon>Muscomorpha</taxon>
        <taxon>Tephritoidea</taxon>
        <taxon>Tephritidae</taxon>
        <taxon>Bactrocera</taxon>
        <taxon>Bactrocera</taxon>
    </lineage>
</organism>
<name>A0A034WMH3_BACDO</name>
<dbReference type="AlphaFoldDB" id="A0A034WMH3"/>
<reference evidence="1" key="1">
    <citation type="journal article" date="2014" name="BMC Genomics">
        <title>Characterizing the developmental transcriptome of the oriental fruit fly, Bactrocera dorsalis (Diptera: Tephritidae) through comparative genomic analysis with Drosophila melanogaster utilizing modENCODE datasets.</title>
        <authorList>
            <person name="Geib S.M."/>
            <person name="Calla B."/>
            <person name="Hall B."/>
            <person name="Hou S."/>
            <person name="Manoukis N.C."/>
        </authorList>
    </citation>
    <scope>NUCLEOTIDE SEQUENCE</scope>
    <source>
        <strain evidence="1">Punador</strain>
    </source>
</reference>
<proteinExistence type="predicted"/>
<protein>
    <submittedName>
        <fullName evidence="1">Uncharacterized protein</fullName>
    </submittedName>
</protein>
<accession>A0A034WMH3</accession>